<dbReference type="PANTHER" id="PTHR23513:SF6">
    <property type="entry name" value="MAJOR FACILITATOR SUPERFAMILY ASSOCIATED DOMAIN-CONTAINING PROTEIN"/>
    <property type="match status" value="1"/>
</dbReference>
<dbReference type="GO" id="GO:0005886">
    <property type="term" value="C:plasma membrane"/>
    <property type="evidence" value="ECO:0007669"/>
    <property type="project" value="UniProtKB-SubCell"/>
</dbReference>
<keyword evidence="5 7" id="KW-1133">Transmembrane helix</keyword>
<evidence type="ECO:0000313" key="8">
    <source>
        <dbReference type="EMBL" id="QBD75053.1"/>
    </source>
</evidence>
<proteinExistence type="predicted"/>
<dbReference type="RefSeq" id="WP_129885652.1">
    <property type="nucleotide sequence ID" value="NZ_CP035758.1"/>
</dbReference>
<feature type="transmembrane region" description="Helical" evidence="7">
    <location>
        <begin position="176"/>
        <end position="194"/>
    </location>
</feature>
<dbReference type="AlphaFoldDB" id="A0A4P6JJ57"/>
<protein>
    <submittedName>
        <fullName evidence="8">MFS transporter</fullName>
    </submittedName>
</protein>
<dbReference type="SUPFAM" id="SSF103473">
    <property type="entry name" value="MFS general substrate transporter"/>
    <property type="match status" value="1"/>
</dbReference>
<dbReference type="Pfam" id="PF05977">
    <property type="entry name" value="MFS_3"/>
    <property type="match status" value="1"/>
</dbReference>
<keyword evidence="6 7" id="KW-0472">Membrane</keyword>
<feature type="transmembrane region" description="Helical" evidence="7">
    <location>
        <begin position="303"/>
        <end position="323"/>
    </location>
</feature>
<evidence type="ECO:0000256" key="4">
    <source>
        <dbReference type="ARBA" id="ARBA00022692"/>
    </source>
</evidence>
<dbReference type="OrthoDB" id="9774907at2"/>
<evidence type="ECO:0000256" key="2">
    <source>
        <dbReference type="ARBA" id="ARBA00022448"/>
    </source>
</evidence>
<comment type="subcellular location">
    <subcellularLocation>
        <location evidence="1">Cell membrane</location>
        <topology evidence="1">Multi-pass membrane protein</topology>
    </subcellularLocation>
</comment>
<gene>
    <name evidence="8" type="ORF">EPA93_03200</name>
</gene>
<keyword evidence="3" id="KW-1003">Cell membrane</keyword>
<name>A0A4P6JJ57_KTERU</name>
<feature type="transmembrane region" description="Helical" evidence="7">
    <location>
        <begin position="262"/>
        <end position="282"/>
    </location>
</feature>
<dbReference type="CDD" id="cd06173">
    <property type="entry name" value="MFS_MefA_like"/>
    <property type="match status" value="1"/>
</dbReference>
<evidence type="ECO:0000313" key="9">
    <source>
        <dbReference type="Proteomes" id="UP000290365"/>
    </source>
</evidence>
<dbReference type="Proteomes" id="UP000290365">
    <property type="component" value="Chromosome"/>
</dbReference>
<accession>A0A4P6JJ57</accession>
<organism evidence="8 9">
    <name type="scientific">Ktedonosporobacter rubrisoli</name>
    <dbReference type="NCBI Taxonomy" id="2509675"/>
    <lineage>
        <taxon>Bacteria</taxon>
        <taxon>Bacillati</taxon>
        <taxon>Chloroflexota</taxon>
        <taxon>Ktedonobacteria</taxon>
        <taxon>Ktedonobacterales</taxon>
        <taxon>Ktedonosporobacteraceae</taxon>
        <taxon>Ktedonosporobacter</taxon>
    </lineage>
</organism>
<keyword evidence="4 7" id="KW-0812">Transmembrane</keyword>
<dbReference type="PANTHER" id="PTHR23513">
    <property type="entry name" value="INTEGRAL MEMBRANE EFFLUX PROTEIN-RELATED"/>
    <property type="match status" value="1"/>
</dbReference>
<evidence type="ECO:0000256" key="7">
    <source>
        <dbReference type="SAM" id="Phobius"/>
    </source>
</evidence>
<evidence type="ECO:0000256" key="6">
    <source>
        <dbReference type="ARBA" id="ARBA00023136"/>
    </source>
</evidence>
<dbReference type="KEGG" id="kbs:EPA93_03200"/>
<keyword evidence="9" id="KW-1185">Reference proteome</keyword>
<feature type="transmembrane region" description="Helical" evidence="7">
    <location>
        <begin position="42"/>
        <end position="62"/>
    </location>
</feature>
<evidence type="ECO:0000256" key="3">
    <source>
        <dbReference type="ARBA" id="ARBA00022475"/>
    </source>
</evidence>
<feature type="transmembrane region" description="Helical" evidence="7">
    <location>
        <begin position="228"/>
        <end position="250"/>
    </location>
</feature>
<dbReference type="InterPro" id="IPR036259">
    <property type="entry name" value="MFS_trans_sf"/>
</dbReference>
<reference evidence="8 9" key="1">
    <citation type="submission" date="2019-01" db="EMBL/GenBank/DDBJ databases">
        <title>Ktedonosporobacter rubrisoli SCAWS-G2.</title>
        <authorList>
            <person name="Huang Y."/>
            <person name="Yan B."/>
        </authorList>
    </citation>
    <scope>NUCLEOTIDE SEQUENCE [LARGE SCALE GENOMIC DNA]</scope>
    <source>
        <strain evidence="8 9">SCAWS-G2</strain>
    </source>
</reference>
<feature type="transmembrane region" description="Helical" evidence="7">
    <location>
        <begin position="83"/>
        <end position="107"/>
    </location>
</feature>
<sequence length="416" mass="44784">MISIIKNPYFALLWSGQLISAFGDEFYNVALLWLATKQAGETAGTFFGAATLCALLLAPLGGTLADKANRRGLLIAIELARGLLVGLLSILLTFNKFGLWLVVPFIFSKELLTTLFEPALQASLPTLAANIEALYITNNLIDLAKRCARMLCPAAAGLLLILLSSPTLFALNATSFIISAGAFILLGPCFQAFARSNPTIQTRDRHRFADLRKDILQSCMLAYRHRSFFQAISLITLMNIAWSIFFLIGLPLWTQQVLHAPSLFFGLMGSAYGIGSIAGLLLSTLRKPFSLRGMYIGKALQGVTFILLTLLGSNWAGIGVMFAGGLCSTLGEPTITLMIQTEFPQEHVGKLSSLRSTLVQLGVTLGSIVASPFYVLCGISTGIALSGCLMVLISVLGLVLPMFSKKGLMPEFNSLS</sequence>
<keyword evidence="2" id="KW-0813">Transport</keyword>
<feature type="transmembrane region" description="Helical" evidence="7">
    <location>
        <begin position="373"/>
        <end position="400"/>
    </location>
</feature>
<evidence type="ECO:0000256" key="5">
    <source>
        <dbReference type="ARBA" id="ARBA00022989"/>
    </source>
</evidence>
<evidence type="ECO:0000256" key="1">
    <source>
        <dbReference type="ARBA" id="ARBA00004651"/>
    </source>
</evidence>
<dbReference type="InterPro" id="IPR010290">
    <property type="entry name" value="TM_effector"/>
</dbReference>
<dbReference type="Gene3D" id="1.20.1250.20">
    <property type="entry name" value="MFS general substrate transporter like domains"/>
    <property type="match status" value="1"/>
</dbReference>
<dbReference type="EMBL" id="CP035758">
    <property type="protein sequence ID" value="QBD75053.1"/>
    <property type="molecule type" value="Genomic_DNA"/>
</dbReference>